<evidence type="ECO:0000259" key="16">
    <source>
        <dbReference type="PROSITE" id="PS50109"/>
    </source>
</evidence>
<dbReference type="AlphaFoldDB" id="A0A518IIB1"/>
<dbReference type="FunFam" id="1.10.287.130:FF:000004">
    <property type="entry name" value="Ethylene receptor 1"/>
    <property type="match status" value="1"/>
</dbReference>
<dbReference type="CDD" id="cd16922">
    <property type="entry name" value="HATPase_EvgS-ArcB-TorS-like"/>
    <property type="match status" value="1"/>
</dbReference>
<dbReference type="InterPro" id="IPR001789">
    <property type="entry name" value="Sig_transdc_resp-reg_receiver"/>
</dbReference>
<sequence>MTPNVNTLTAYSTLADLELQNESVTPNTLISEVGVYFKCRPEVVGLLVQDDQEFYGLLSRNSYFEHMSQVLSGSVFSRRPVSKLLSRINSTALELNDTSPIVDAVRELFNRPPSQLYEPLLIKCEGGEYRFLDVARLVQFQCQILLEQKTIAEIANHEKSHFLANMSHEIRTPLNGIMGFTDVLRRGVGSETQQQEYLDVIYKNGEHLLGLINDILDLSKIEAGRMEFEKRNDSPHKIISEVLSTMRVQAKEKGLSLECQWTSSVPETIHTDPMRLKQILINLVGNALKFTKQGSVKLIATLDQSHANPRFVVEVHDTGIGIDSQNLKNIFSPFTQADSSITRSFGGTGLGLTICRQIAEGLGGDLTVKSEVGKGSTFNLWVDAGSLENVRIFDTPPSEVFTTNEQFKAGSPESSCLRGIQVLLVDDGKTNRDLISLVLENAHASVTCAENGEEALQKYGGGEFDLILMDMQMPLMDGYTATRTLRSRGCSLPVIALTANAMRGDRDKCLAAGCSDFLTKPINIDSLLQTIGLHLPEIRPSAGTELIQKPCCVTSEEITPILSDLPTEIPQIFVIVEDFIKRLSVKMEEMRTALKASDWCRLEDLAHWLKGTGGTAGFSCLTEFALQLELSAKRKEKEPASALLDELAQLGKRLTAKNPVTSDLQSI</sequence>
<evidence type="ECO:0000256" key="1">
    <source>
        <dbReference type="ARBA" id="ARBA00000085"/>
    </source>
</evidence>
<evidence type="ECO:0000256" key="5">
    <source>
        <dbReference type="ARBA" id="ARBA00022519"/>
    </source>
</evidence>
<dbReference type="PANTHER" id="PTHR43047:SF72">
    <property type="entry name" value="OSMOSENSING HISTIDINE PROTEIN KINASE SLN1"/>
    <property type="match status" value="1"/>
</dbReference>
<keyword evidence="12" id="KW-1133">Transmembrane helix</keyword>
<dbReference type="PROSITE" id="PS50109">
    <property type="entry name" value="HIS_KIN"/>
    <property type="match status" value="1"/>
</dbReference>
<dbReference type="SUPFAM" id="SSF47226">
    <property type="entry name" value="Histidine-containing phosphotransfer domain, HPT domain"/>
    <property type="match status" value="1"/>
</dbReference>
<keyword evidence="8" id="KW-0812">Transmembrane</keyword>
<keyword evidence="6 15" id="KW-0597">Phosphoprotein</keyword>
<gene>
    <name evidence="19" type="primary">luxQ_6</name>
    <name evidence="19" type="ORF">Enr17x_49020</name>
</gene>
<keyword evidence="10 19" id="KW-0418">Kinase</keyword>
<dbReference type="PROSITE" id="PS50894">
    <property type="entry name" value="HPT"/>
    <property type="match status" value="1"/>
</dbReference>
<dbReference type="EC" id="2.7.13.3" evidence="3"/>
<dbReference type="InterPro" id="IPR005467">
    <property type="entry name" value="His_kinase_dom"/>
</dbReference>
<accession>A0A518IIB1</accession>
<dbReference type="InterPro" id="IPR036097">
    <property type="entry name" value="HisK_dim/P_sf"/>
</dbReference>
<evidence type="ECO:0000256" key="13">
    <source>
        <dbReference type="ARBA" id="ARBA00023136"/>
    </source>
</evidence>
<dbReference type="Pfam" id="PF00072">
    <property type="entry name" value="Response_reg"/>
    <property type="match status" value="1"/>
</dbReference>
<keyword evidence="5" id="KW-0997">Cell inner membrane</keyword>
<dbReference type="Gene3D" id="3.30.565.10">
    <property type="entry name" value="Histidine kinase-like ATPase, C-terminal domain"/>
    <property type="match status" value="1"/>
</dbReference>
<dbReference type="PROSITE" id="PS50110">
    <property type="entry name" value="RESPONSE_REGULATORY"/>
    <property type="match status" value="1"/>
</dbReference>
<name>A0A518IIB1_9PLAN</name>
<evidence type="ECO:0000256" key="10">
    <source>
        <dbReference type="ARBA" id="ARBA00022777"/>
    </source>
</evidence>
<dbReference type="OrthoDB" id="9790669at2"/>
<dbReference type="GO" id="GO:0005886">
    <property type="term" value="C:plasma membrane"/>
    <property type="evidence" value="ECO:0007669"/>
    <property type="project" value="UniProtKB-SubCell"/>
</dbReference>
<dbReference type="GO" id="GO:0009927">
    <property type="term" value="F:histidine phosphotransfer kinase activity"/>
    <property type="evidence" value="ECO:0007669"/>
    <property type="project" value="TreeGrafter"/>
</dbReference>
<protein>
    <recommendedName>
        <fullName evidence="3">histidine kinase</fullName>
        <ecNumber evidence="3">2.7.13.3</ecNumber>
    </recommendedName>
</protein>
<keyword evidence="9" id="KW-0547">Nucleotide-binding</keyword>
<dbReference type="KEGG" id="gfm:Enr17x_49020"/>
<dbReference type="Pfam" id="PF01627">
    <property type="entry name" value="Hpt"/>
    <property type="match status" value="1"/>
</dbReference>
<dbReference type="Gene3D" id="3.40.50.2300">
    <property type="match status" value="1"/>
</dbReference>
<evidence type="ECO:0000256" key="4">
    <source>
        <dbReference type="ARBA" id="ARBA00022475"/>
    </source>
</evidence>
<comment type="catalytic activity">
    <reaction evidence="1">
        <text>ATP + protein L-histidine = ADP + protein N-phospho-L-histidine.</text>
        <dbReference type="EC" id="2.7.13.3"/>
    </reaction>
</comment>
<dbReference type="FunFam" id="3.30.565.10:FF:000010">
    <property type="entry name" value="Sensor histidine kinase RcsC"/>
    <property type="match status" value="1"/>
</dbReference>
<proteinExistence type="predicted"/>
<evidence type="ECO:0000313" key="20">
    <source>
        <dbReference type="Proteomes" id="UP000318313"/>
    </source>
</evidence>
<evidence type="ECO:0000256" key="12">
    <source>
        <dbReference type="ARBA" id="ARBA00022989"/>
    </source>
</evidence>
<evidence type="ECO:0000256" key="7">
    <source>
        <dbReference type="ARBA" id="ARBA00022679"/>
    </source>
</evidence>
<keyword evidence="7 19" id="KW-0808">Transferase</keyword>
<evidence type="ECO:0000256" key="14">
    <source>
        <dbReference type="PROSITE-ProRule" id="PRU00110"/>
    </source>
</evidence>
<reference evidence="19 20" key="1">
    <citation type="submission" date="2019-03" db="EMBL/GenBank/DDBJ databases">
        <title>Deep-cultivation of Planctomycetes and their phenomic and genomic characterization uncovers novel biology.</title>
        <authorList>
            <person name="Wiegand S."/>
            <person name="Jogler M."/>
            <person name="Boedeker C."/>
            <person name="Pinto D."/>
            <person name="Vollmers J."/>
            <person name="Rivas-Marin E."/>
            <person name="Kohn T."/>
            <person name="Peeters S.H."/>
            <person name="Heuer A."/>
            <person name="Rast P."/>
            <person name="Oberbeckmann S."/>
            <person name="Bunk B."/>
            <person name="Jeske O."/>
            <person name="Meyerdierks A."/>
            <person name="Storesund J.E."/>
            <person name="Kallscheuer N."/>
            <person name="Luecker S."/>
            <person name="Lage O.M."/>
            <person name="Pohl T."/>
            <person name="Merkel B.J."/>
            <person name="Hornburger P."/>
            <person name="Mueller R.-W."/>
            <person name="Bruemmer F."/>
            <person name="Labrenz M."/>
            <person name="Spormann A.M."/>
            <person name="Op den Camp H."/>
            <person name="Overmann J."/>
            <person name="Amann R."/>
            <person name="Jetten M.S.M."/>
            <person name="Mascher T."/>
            <person name="Medema M.H."/>
            <person name="Devos D.P."/>
            <person name="Kaster A.-K."/>
            <person name="Ovreas L."/>
            <person name="Rohde M."/>
            <person name="Galperin M.Y."/>
            <person name="Jogler C."/>
        </authorList>
    </citation>
    <scope>NUCLEOTIDE SEQUENCE [LARGE SCALE GENOMIC DNA]</scope>
    <source>
        <strain evidence="19 20">Enr17</strain>
    </source>
</reference>
<evidence type="ECO:0000256" key="8">
    <source>
        <dbReference type="ARBA" id="ARBA00022692"/>
    </source>
</evidence>
<feature type="modified residue" description="Phosphohistidine" evidence="14">
    <location>
        <position position="607"/>
    </location>
</feature>
<keyword evidence="20" id="KW-1185">Reference proteome</keyword>
<dbReference type="InterPro" id="IPR003661">
    <property type="entry name" value="HisK_dim/P_dom"/>
</dbReference>
<dbReference type="InterPro" id="IPR004358">
    <property type="entry name" value="Sig_transdc_His_kin-like_C"/>
</dbReference>
<feature type="domain" description="Histidine kinase" evidence="16">
    <location>
        <begin position="165"/>
        <end position="386"/>
    </location>
</feature>
<evidence type="ECO:0000259" key="18">
    <source>
        <dbReference type="PROSITE" id="PS50894"/>
    </source>
</evidence>
<feature type="modified residue" description="4-aspartylphosphate" evidence="15">
    <location>
        <position position="470"/>
    </location>
</feature>
<evidence type="ECO:0000313" key="19">
    <source>
        <dbReference type="EMBL" id="QDV52833.1"/>
    </source>
</evidence>
<feature type="domain" description="HPt" evidence="18">
    <location>
        <begin position="568"/>
        <end position="657"/>
    </location>
</feature>
<keyword evidence="13" id="KW-0472">Membrane</keyword>
<dbReference type="GO" id="GO:0005524">
    <property type="term" value="F:ATP binding"/>
    <property type="evidence" value="ECO:0007669"/>
    <property type="project" value="UniProtKB-KW"/>
</dbReference>
<dbReference type="SMART" id="SM00388">
    <property type="entry name" value="HisKA"/>
    <property type="match status" value="1"/>
</dbReference>
<evidence type="ECO:0000256" key="15">
    <source>
        <dbReference type="PROSITE-ProRule" id="PRU00169"/>
    </source>
</evidence>
<dbReference type="Gene3D" id="1.10.287.130">
    <property type="match status" value="1"/>
</dbReference>
<comment type="subcellular location">
    <subcellularLocation>
        <location evidence="2">Cell inner membrane</location>
        <topology evidence="2">Multi-pass membrane protein</topology>
    </subcellularLocation>
</comment>
<dbReference type="SUPFAM" id="SSF47384">
    <property type="entry name" value="Homodimeric domain of signal transducing histidine kinase"/>
    <property type="match status" value="1"/>
</dbReference>
<dbReference type="SUPFAM" id="SSF52172">
    <property type="entry name" value="CheY-like"/>
    <property type="match status" value="1"/>
</dbReference>
<dbReference type="Pfam" id="PF00512">
    <property type="entry name" value="HisKA"/>
    <property type="match status" value="1"/>
</dbReference>
<dbReference type="RefSeq" id="WP_145312106.1">
    <property type="nucleotide sequence ID" value="NZ_CP037452.1"/>
</dbReference>
<evidence type="ECO:0000256" key="6">
    <source>
        <dbReference type="ARBA" id="ARBA00022553"/>
    </source>
</evidence>
<dbReference type="Proteomes" id="UP000318313">
    <property type="component" value="Chromosome"/>
</dbReference>
<dbReference type="CDD" id="cd00082">
    <property type="entry name" value="HisKA"/>
    <property type="match status" value="1"/>
</dbReference>
<dbReference type="Gene3D" id="1.20.120.160">
    <property type="entry name" value="HPT domain"/>
    <property type="match status" value="1"/>
</dbReference>
<dbReference type="SMART" id="SM00448">
    <property type="entry name" value="REC"/>
    <property type="match status" value="1"/>
</dbReference>
<dbReference type="SUPFAM" id="SSF55874">
    <property type="entry name" value="ATPase domain of HSP90 chaperone/DNA topoisomerase II/histidine kinase"/>
    <property type="match status" value="1"/>
</dbReference>
<keyword evidence="4" id="KW-1003">Cell membrane</keyword>
<dbReference type="InterPro" id="IPR003594">
    <property type="entry name" value="HATPase_dom"/>
</dbReference>
<dbReference type="InterPro" id="IPR036890">
    <property type="entry name" value="HATPase_C_sf"/>
</dbReference>
<dbReference type="InterPro" id="IPR008207">
    <property type="entry name" value="Sig_transdc_His_kin_Hpt_dom"/>
</dbReference>
<dbReference type="Pfam" id="PF02518">
    <property type="entry name" value="HATPase_c"/>
    <property type="match status" value="1"/>
</dbReference>
<dbReference type="CDD" id="cd00088">
    <property type="entry name" value="HPT"/>
    <property type="match status" value="1"/>
</dbReference>
<dbReference type="PANTHER" id="PTHR43047">
    <property type="entry name" value="TWO-COMPONENT HISTIDINE PROTEIN KINASE"/>
    <property type="match status" value="1"/>
</dbReference>
<feature type="domain" description="Response regulatory" evidence="17">
    <location>
        <begin position="421"/>
        <end position="535"/>
    </location>
</feature>
<evidence type="ECO:0000256" key="2">
    <source>
        <dbReference type="ARBA" id="ARBA00004429"/>
    </source>
</evidence>
<evidence type="ECO:0000256" key="3">
    <source>
        <dbReference type="ARBA" id="ARBA00012438"/>
    </source>
</evidence>
<dbReference type="GO" id="GO:0000155">
    <property type="term" value="F:phosphorelay sensor kinase activity"/>
    <property type="evidence" value="ECO:0007669"/>
    <property type="project" value="InterPro"/>
</dbReference>
<dbReference type="EMBL" id="CP037452">
    <property type="protein sequence ID" value="QDV52833.1"/>
    <property type="molecule type" value="Genomic_DNA"/>
</dbReference>
<dbReference type="InterPro" id="IPR036641">
    <property type="entry name" value="HPT_dom_sf"/>
</dbReference>
<dbReference type="PRINTS" id="PR00344">
    <property type="entry name" value="BCTRLSENSOR"/>
</dbReference>
<keyword evidence="11" id="KW-0067">ATP-binding</keyword>
<organism evidence="19 20">
    <name type="scientific">Gimesia fumaroli</name>
    <dbReference type="NCBI Taxonomy" id="2527976"/>
    <lineage>
        <taxon>Bacteria</taxon>
        <taxon>Pseudomonadati</taxon>
        <taxon>Planctomycetota</taxon>
        <taxon>Planctomycetia</taxon>
        <taxon>Planctomycetales</taxon>
        <taxon>Planctomycetaceae</taxon>
        <taxon>Gimesia</taxon>
    </lineage>
</organism>
<evidence type="ECO:0000256" key="9">
    <source>
        <dbReference type="ARBA" id="ARBA00022741"/>
    </source>
</evidence>
<dbReference type="CDD" id="cd17546">
    <property type="entry name" value="REC_hyHK_CKI1_RcsC-like"/>
    <property type="match status" value="1"/>
</dbReference>
<dbReference type="SMART" id="SM00387">
    <property type="entry name" value="HATPase_c"/>
    <property type="match status" value="1"/>
</dbReference>
<evidence type="ECO:0000256" key="11">
    <source>
        <dbReference type="ARBA" id="ARBA00022840"/>
    </source>
</evidence>
<dbReference type="InterPro" id="IPR011006">
    <property type="entry name" value="CheY-like_superfamily"/>
</dbReference>
<evidence type="ECO:0000259" key="17">
    <source>
        <dbReference type="PROSITE" id="PS50110"/>
    </source>
</evidence>